<reference evidence="1 4" key="1">
    <citation type="submission" date="2021-11" db="EMBL/GenBank/DDBJ databases">
        <title>Draft genome sequence of Capnocytophaga sp. strain KC07075 isolated from cat oral cavity.</title>
        <authorList>
            <person name="Suzuki M."/>
            <person name="Imaoka K."/>
            <person name="Kimura M."/>
            <person name="Morikawa S."/>
            <person name="Maeda K."/>
        </authorList>
    </citation>
    <scope>NUCLEOTIDE SEQUENCE</scope>
    <source>
        <strain evidence="1">KC07075</strain>
        <strain evidence="2 4">KC07079</strain>
    </source>
</reference>
<proteinExistence type="predicted"/>
<comment type="caution">
    <text evidence="1">The sequence shown here is derived from an EMBL/GenBank/DDBJ whole genome shotgun (WGS) entry which is preliminary data.</text>
</comment>
<name>A0AAV5AYX4_9FLAO</name>
<accession>A0AAV5AYX4</accession>
<dbReference type="EMBL" id="BQKB01000024">
    <property type="protein sequence ID" value="GJM53005.1"/>
    <property type="molecule type" value="Genomic_DNA"/>
</dbReference>
<dbReference type="Proteomes" id="UP001208692">
    <property type="component" value="Unassembled WGS sequence"/>
</dbReference>
<dbReference type="AlphaFoldDB" id="A0AAV5AYX4"/>
<gene>
    <name evidence="1" type="ORF">RCZ15_21840</name>
    <name evidence="2" type="ORF">RCZ16_13220</name>
</gene>
<keyword evidence="4" id="KW-1185">Reference proteome</keyword>
<evidence type="ECO:0000313" key="3">
    <source>
        <dbReference type="Proteomes" id="UP001207736"/>
    </source>
</evidence>
<dbReference type="Proteomes" id="UP001207736">
    <property type="component" value="Unassembled WGS sequence"/>
</dbReference>
<evidence type="ECO:0000313" key="2">
    <source>
        <dbReference type="EMBL" id="GJM53005.1"/>
    </source>
</evidence>
<protein>
    <submittedName>
        <fullName evidence="1">Uncharacterized protein</fullName>
    </submittedName>
</protein>
<sequence>MKTKQVTREWLESQVSNINAELFYSHHEAKERHRLEAARNYYVSKLVEMDEYNLQFIEIEIL</sequence>
<evidence type="ECO:0000313" key="1">
    <source>
        <dbReference type="EMBL" id="GJM51211.1"/>
    </source>
</evidence>
<dbReference type="RefSeq" id="WP_264846296.1">
    <property type="nucleotide sequence ID" value="NZ_BPMA01000020.1"/>
</dbReference>
<dbReference type="EMBL" id="BQKA01000044">
    <property type="protein sequence ID" value="GJM51211.1"/>
    <property type="molecule type" value="Genomic_DNA"/>
</dbReference>
<organism evidence="1 3">
    <name type="scientific">Capnocytophaga catalasegens</name>
    <dbReference type="NCBI Taxonomy" id="1004260"/>
    <lineage>
        <taxon>Bacteria</taxon>
        <taxon>Pseudomonadati</taxon>
        <taxon>Bacteroidota</taxon>
        <taxon>Flavobacteriia</taxon>
        <taxon>Flavobacteriales</taxon>
        <taxon>Flavobacteriaceae</taxon>
        <taxon>Capnocytophaga</taxon>
    </lineage>
</organism>
<evidence type="ECO:0000313" key="4">
    <source>
        <dbReference type="Proteomes" id="UP001208692"/>
    </source>
</evidence>